<dbReference type="PANTHER" id="PTHR13803">
    <property type="entry name" value="SEC24-RELATED PROTEIN"/>
    <property type="match status" value="1"/>
</dbReference>
<protein>
    <submittedName>
        <fullName evidence="3">Circularly permutated Ras protein 1-like</fullName>
    </submittedName>
</protein>
<evidence type="ECO:0000256" key="1">
    <source>
        <dbReference type="SAM" id="MobiDB-lite"/>
    </source>
</evidence>
<dbReference type="Gene3D" id="3.40.50.410">
    <property type="entry name" value="von Willebrand factor, type A domain"/>
    <property type="match status" value="1"/>
</dbReference>
<dbReference type="SUPFAM" id="SSF53300">
    <property type="entry name" value="vWA-like"/>
    <property type="match status" value="1"/>
</dbReference>
<name>A0AAV7JYY7_9METZ</name>
<feature type="compositionally biased region" description="Basic and acidic residues" evidence="1">
    <location>
        <begin position="257"/>
        <end position="268"/>
    </location>
</feature>
<dbReference type="GO" id="GO:0008270">
    <property type="term" value="F:zinc ion binding"/>
    <property type="evidence" value="ECO:0007669"/>
    <property type="project" value="TreeGrafter"/>
</dbReference>
<dbReference type="GO" id="GO:0070971">
    <property type="term" value="C:endoplasmic reticulum exit site"/>
    <property type="evidence" value="ECO:0007669"/>
    <property type="project" value="TreeGrafter"/>
</dbReference>
<gene>
    <name evidence="3" type="ORF">LOD99_3037</name>
</gene>
<proteinExistence type="predicted"/>
<dbReference type="Proteomes" id="UP001165289">
    <property type="component" value="Unassembled WGS sequence"/>
</dbReference>
<dbReference type="GO" id="GO:0000149">
    <property type="term" value="F:SNARE binding"/>
    <property type="evidence" value="ECO:0007669"/>
    <property type="project" value="TreeGrafter"/>
</dbReference>
<feature type="region of interest" description="Disordered" evidence="1">
    <location>
        <begin position="252"/>
        <end position="271"/>
    </location>
</feature>
<sequence length="463" mass="50964">MVSLLGDGTKEALILAGDKLYEEERLFDCGANFPLPDVIRNTSQKISQTLWSLRDNGQTALGPALVCAIAMASRGPPGSRVIICTDGLANIGVGQLEDISTPDKLMEAQTYYEHISKVANEKGVTVSVLTISGAECRILELGQVADKTNGEVERVNPVNLMDGFSSILAKPILATNVSIRLTLHSKLYLREPGQSDNSCVERNVGNVTEDSELTFEYGIRKKQKLETEPLIVLEPEPTIKPEAELLVVPEPTNVESEPTKETDPKPKELGATAGVTKKSSSLVIEGKEHLPFQLQISYTAKDGSKCMRVMTQAMPVTKNREEAEKTSNLDVLQTHVIRSTADMALKGDFSNPRLKCLSNQKMVYRIGNNYNRKKEYRAWSSNVAQTENSLFSAQKQEEATFGRRLSDSGGDSDDELDMFSVDRSSKKLSKISKKAKKAQVRASSTMTDTFSENLYKAKKKSCK</sequence>
<evidence type="ECO:0000259" key="2">
    <source>
        <dbReference type="Pfam" id="PF04811"/>
    </source>
</evidence>
<evidence type="ECO:0000313" key="3">
    <source>
        <dbReference type="EMBL" id="KAI6654193.1"/>
    </source>
</evidence>
<dbReference type="PANTHER" id="PTHR13803:SF36">
    <property type="entry name" value="TYPE A VON WILLEBRAND FACTOR DOMAIN-CONTAINING PROTEIN"/>
    <property type="match status" value="1"/>
</dbReference>
<evidence type="ECO:0000313" key="4">
    <source>
        <dbReference type="Proteomes" id="UP001165289"/>
    </source>
</evidence>
<comment type="caution">
    <text evidence="3">The sequence shown here is derived from an EMBL/GenBank/DDBJ whole genome shotgun (WGS) entry which is preliminary data.</text>
</comment>
<accession>A0AAV7JYY7</accession>
<dbReference type="InterPro" id="IPR050550">
    <property type="entry name" value="SEC23_SEC24_subfamily"/>
</dbReference>
<dbReference type="EMBL" id="JAKMXF010000233">
    <property type="protein sequence ID" value="KAI6654193.1"/>
    <property type="molecule type" value="Genomic_DNA"/>
</dbReference>
<dbReference type="Pfam" id="PF04811">
    <property type="entry name" value="Sec23_trunk"/>
    <property type="match status" value="1"/>
</dbReference>
<dbReference type="GO" id="GO:0090110">
    <property type="term" value="P:COPII-coated vesicle cargo loading"/>
    <property type="evidence" value="ECO:0007669"/>
    <property type="project" value="TreeGrafter"/>
</dbReference>
<dbReference type="AlphaFoldDB" id="A0AAV7JYY7"/>
<keyword evidence="4" id="KW-1185">Reference proteome</keyword>
<feature type="domain" description="Sec23/Sec24 trunk" evidence="2">
    <location>
        <begin position="38"/>
        <end position="153"/>
    </location>
</feature>
<dbReference type="InterPro" id="IPR006896">
    <property type="entry name" value="Sec23/24_trunk_dom"/>
</dbReference>
<dbReference type="GO" id="GO:0006886">
    <property type="term" value="P:intracellular protein transport"/>
    <property type="evidence" value="ECO:0007669"/>
    <property type="project" value="InterPro"/>
</dbReference>
<dbReference type="InterPro" id="IPR036465">
    <property type="entry name" value="vWFA_dom_sf"/>
</dbReference>
<organism evidence="3 4">
    <name type="scientific">Oopsacas minuta</name>
    <dbReference type="NCBI Taxonomy" id="111878"/>
    <lineage>
        <taxon>Eukaryota</taxon>
        <taxon>Metazoa</taxon>
        <taxon>Porifera</taxon>
        <taxon>Hexactinellida</taxon>
        <taxon>Hexasterophora</taxon>
        <taxon>Lyssacinosida</taxon>
        <taxon>Leucopsacidae</taxon>
        <taxon>Oopsacas</taxon>
    </lineage>
</organism>
<dbReference type="GO" id="GO:0030127">
    <property type="term" value="C:COPII vesicle coat"/>
    <property type="evidence" value="ECO:0007669"/>
    <property type="project" value="InterPro"/>
</dbReference>
<reference evidence="3 4" key="1">
    <citation type="journal article" date="2023" name="BMC Biol.">
        <title>The compact genome of the sponge Oopsacas minuta (Hexactinellida) is lacking key metazoan core genes.</title>
        <authorList>
            <person name="Santini S."/>
            <person name="Schenkelaars Q."/>
            <person name="Jourda C."/>
            <person name="Duchesne M."/>
            <person name="Belahbib H."/>
            <person name="Rocher C."/>
            <person name="Selva M."/>
            <person name="Riesgo A."/>
            <person name="Vervoort M."/>
            <person name="Leys S.P."/>
            <person name="Kodjabachian L."/>
            <person name="Le Bivic A."/>
            <person name="Borchiellini C."/>
            <person name="Claverie J.M."/>
            <person name="Renard E."/>
        </authorList>
    </citation>
    <scope>NUCLEOTIDE SEQUENCE [LARGE SCALE GENOMIC DNA]</scope>
    <source>
        <strain evidence="3">SPO-2</strain>
    </source>
</reference>